<gene>
    <name evidence="1" type="ORF">S12H4_07514</name>
</gene>
<comment type="caution">
    <text evidence="1">The sequence shown here is derived from an EMBL/GenBank/DDBJ whole genome shotgun (WGS) entry which is preliminary data.</text>
</comment>
<proteinExistence type="predicted"/>
<dbReference type="AlphaFoldDB" id="X1RX86"/>
<feature type="non-terminal residue" evidence="1">
    <location>
        <position position="1"/>
    </location>
</feature>
<sequence length="144" mass="15430">LSQDNDRKVIINDEKVSDLFKLMQTHPPLVETIHIYGALAALPVYCTPSLERMASLATTVADQTKIIGDTYGGAYTVTIAALTIGMMLSSGIAPHGNLCIPFGLQDEIDDWFKLDGIGSLILSLKAGGSASGTCEIISQQLRNY</sequence>
<evidence type="ECO:0000313" key="1">
    <source>
        <dbReference type="EMBL" id="GAI60124.1"/>
    </source>
</evidence>
<reference evidence="1" key="1">
    <citation type="journal article" date="2014" name="Front. Microbiol.">
        <title>High frequency of phylogenetically diverse reductive dehalogenase-homologous genes in deep subseafloor sedimentary metagenomes.</title>
        <authorList>
            <person name="Kawai M."/>
            <person name="Futagami T."/>
            <person name="Toyoda A."/>
            <person name="Takaki Y."/>
            <person name="Nishi S."/>
            <person name="Hori S."/>
            <person name="Arai W."/>
            <person name="Tsubouchi T."/>
            <person name="Morono Y."/>
            <person name="Uchiyama I."/>
            <person name="Ito T."/>
            <person name="Fujiyama A."/>
            <person name="Inagaki F."/>
            <person name="Takami H."/>
        </authorList>
    </citation>
    <scope>NUCLEOTIDE SEQUENCE</scope>
    <source>
        <strain evidence="1">Expedition CK06-06</strain>
    </source>
</reference>
<organism evidence="1">
    <name type="scientific">marine sediment metagenome</name>
    <dbReference type="NCBI Taxonomy" id="412755"/>
    <lineage>
        <taxon>unclassified sequences</taxon>
        <taxon>metagenomes</taxon>
        <taxon>ecological metagenomes</taxon>
    </lineage>
</organism>
<dbReference type="EMBL" id="BARW01002783">
    <property type="protein sequence ID" value="GAI60124.1"/>
    <property type="molecule type" value="Genomic_DNA"/>
</dbReference>
<accession>X1RX86</accession>
<protein>
    <submittedName>
        <fullName evidence="1">Uncharacterized protein</fullName>
    </submittedName>
</protein>
<name>X1RX86_9ZZZZ</name>